<proteinExistence type="predicted"/>
<protein>
    <submittedName>
        <fullName evidence="2">Uncharacterized protein</fullName>
    </submittedName>
</protein>
<evidence type="ECO:0000313" key="2">
    <source>
        <dbReference type="EMBL" id="CAA9236498.1"/>
    </source>
</evidence>
<feature type="non-terminal residue" evidence="2">
    <location>
        <position position="71"/>
    </location>
</feature>
<feature type="non-terminal residue" evidence="2">
    <location>
        <position position="1"/>
    </location>
</feature>
<accession>A0A6J4I0K8</accession>
<name>A0A6J4I0K8_9CHLR</name>
<sequence length="71" mass="7544">ARAGLPRPDHRHHGAVSTGRISLGASGGDTALPVAWLGVRSVDRAGARRSAPAPAPLLGYRREWNRLCHTL</sequence>
<dbReference type="AlphaFoldDB" id="A0A6J4I0K8"/>
<reference evidence="2" key="1">
    <citation type="submission" date="2020-02" db="EMBL/GenBank/DDBJ databases">
        <authorList>
            <person name="Meier V. D."/>
        </authorList>
    </citation>
    <scope>NUCLEOTIDE SEQUENCE</scope>
    <source>
        <strain evidence="2">AVDCRST_MAG26</strain>
    </source>
</reference>
<organism evidence="2">
    <name type="scientific">uncultured Chloroflexia bacterium</name>
    <dbReference type="NCBI Taxonomy" id="1672391"/>
    <lineage>
        <taxon>Bacteria</taxon>
        <taxon>Bacillati</taxon>
        <taxon>Chloroflexota</taxon>
        <taxon>Chloroflexia</taxon>
        <taxon>environmental samples</taxon>
    </lineage>
</organism>
<gene>
    <name evidence="2" type="ORF">AVDCRST_MAG26-1224</name>
</gene>
<feature type="region of interest" description="Disordered" evidence="1">
    <location>
        <begin position="1"/>
        <end position="25"/>
    </location>
</feature>
<dbReference type="EMBL" id="CADCTK010000286">
    <property type="protein sequence ID" value="CAA9236498.1"/>
    <property type="molecule type" value="Genomic_DNA"/>
</dbReference>
<evidence type="ECO:0000256" key="1">
    <source>
        <dbReference type="SAM" id="MobiDB-lite"/>
    </source>
</evidence>